<dbReference type="CDD" id="cd16926">
    <property type="entry name" value="HATPase_MutL-MLH-PMS-like"/>
    <property type="match status" value="1"/>
</dbReference>
<dbReference type="InterPro" id="IPR014762">
    <property type="entry name" value="DNA_mismatch_repair_CS"/>
</dbReference>
<dbReference type="InterPro" id="IPR020667">
    <property type="entry name" value="DNA_mismatch_repair_MutL"/>
</dbReference>
<dbReference type="InterPro" id="IPR036890">
    <property type="entry name" value="HATPase_C_sf"/>
</dbReference>
<dbReference type="InterPro" id="IPR014721">
    <property type="entry name" value="Ribsml_uS5_D2-typ_fold_subgr"/>
</dbReference>
<dbReference type="InterPro" id="IPR042121">
    <property type="entry name" value="MutL_C_regsub"/>
</dbReference>
<dbReference type="OrthoDB" id="9763467at2"/>
<dbReference type="InterPro" id="IPR020568">
    <property type="entry name" value="Ribosomal_Su5_D2-typ_SF"/>
</dbReference>
<dbReference type="Gene3D" id="3.30.565.10">
    <property type="entry name" value="Histidine kinase-like ATPase, C-terminal domain"/>
    <property type="match status" value="1"/>
</dbReference>
<dbReference type="eggNOG" id="COG0323">
    <property type="taxonomic scope" value="Bacteria"/>
</dbReference>
<dbReference type="Gene3D" id="3.30.230.10">
    <property type="match status" value="1"/>
</dbReference>
<dbReference type="EMBL" id="CCSB01000002">
    <property type="protein sequence ID" value="CDZ77888.1"/>
    <property type="molecule type" value="Genomic_DNA"/>
</dbReference>
<name>A0A078L1F7_9GAMM</name>
<keyword evidence="4 5" id="KW-0234">DNA repair</keyword>
<evidence type="ECO:0000256" key="2">
    <source>
        <dbReference type="ARBA" id="ARBA00021975"/>
    </source>
</evidence>
<evidence type="ECO:0000313" key="7">
    <source>
        <dbReference type="EMBL" id="CDZ77888.1"/>
    </source>
</evidence>
<feature type="domain" description="DNA mismatch repair protein S5" evidence="6">
    <location>
        <begin position="211"/>
        <end position="329"/>
    </location>
</feature>
<dbReference type="InterPro" id="IPR038973">
    <property type="entry name" value="MutL/Mlh/Pms-like"/>
</dbReference>
<dbReference type="GO" id="GO:0006298">
    <property type="term" value="P:mismatch repair"/>
    <property type="evidence" value="ECO:0007669"/>
    <property type="project" value="UniProtKB-UniRule"/>
</dbReference>
<dbReference type="Proteomes" id="UP000044071">
    <property type="component" value="Unassembled WGS sequence"/>
</dbReference>
<evidence type="ECO:0000259" key="6">
    <source>
        <dbReference type="SMART" id="SM01340"/>
    </source>
</evidence>
<dbReference type="InterPro" id="IPR002099">
    <property type="entry name" value="MutL/Mlh/PMS"/>
</dbReference>
<dbReference type="SUPFAM" id="SSF55874">
    <property type="entry name" value="ATPase domain of HSP90 chaperone/DNA topoisomerase II/histidine kinase"/>
    <property type="match status" value="1"/>
</dbReference>
<dbReference type="GO" id="GO:0032300">
    <property type="term" value="C:mismatch repair complex"/>
    <property type="evidence" value="ECO:0007669"/>
    <property type="project" value="InterPro"/>
</dbReference>
<sequence length="540" mass="60107">MRIQQLPPAVANQIAAGEVIERPASIVKELLENALDAQADSVSIDIGYGGLTQVKISDNGSGIVEEDLPLAIAAHATSKISQLNDLYSIASMGFRGEALASIASVSRLAISSKPAGQQHATMLSTEGGERINLRPCARSQGTTIDVRDIFFNAPVRKRFLKSERSEFQAIELVVKRFALSAPQIAIQLTHNGKQQLSLPSATCDKSKLARIRKLLGKTFIEQSCYLDVEHAGLHLSGWISTEDYQRSQNDKLWIYVNNRMVKDKLLNHAIKQAYESLLHPGRHPACLLYLTINPVEVDVNVHPTKHEVRFQQPRLVHDFISSQLQKALQPPVLQPQYEMPTESKVLKLSEPYTPPPLQTRNLSIPRTELKSWIVLNPSFALLFLQEQPYIVDVIAIQQNWLLDFLNTESLPLACRPLLVPVSFPIKSSRAEAISSYYQALALVGIELDLVGENTLIIRSLPRAVPHLDLKLFLTRVFELEQPATAELLVLLTGCQLFNTQLLSQEEAGVLIDYIQSSANDKFKNWCKHLSTEACRGVLNA</sequence>
<dbReference type="PANTHER" id="PTHR10073:SF12">
    <property type="entry name" value="DNA MISMATCH REPAIR PROTEIN MLH1"/>
    <property type="match status" value="1"/>
</dbReference>
<dbReference type="RefSeq" id="WP_043874349.1">
    <property type="nucleotide sequence ID" value="NZ_CCVW01000002.1"/>
</dbReference>
<evidence type="ECO:0000256" key="1">
    <source>
        <dbReference type="ARBA" id="ARBA00006082"/>
    </source>
</evidence>
<dbReference type="SUPFAM" id="SSF54211">
    <property type="entry name" value="Ribosomal protein S5 domain 2-like"/>
    <property type="match status" value="1"/>
</dbReference>
<dbReference type="NCBIfam" id="TIGR00585">
    <property type="entry name" value="mutl"/>
    <property type="match status" value="1"/>
</dbReference>
<dbReference type="Pfam" id="PF01119">
    <property type="entry name" value="DNA_mis_repair"/>
    <property type="match status" value="1"/>
</dbReference>
<evidence type="ECO:0000256" key="4">
    <source>
        <dbReference type="ARBA" id="ARBA00023204"/>
    </source>
</evidence>
<dbReference type="PROSITE" id="PS00058">
    <property type="entry name" value="DNA_MISMATCH_REPAIR_1"/>
    <property type="match status" value="1"/>
</dbReference>
<accession>A0A078L1F7</accession>
<dbReference type="FunFam" id="3.30.565.10:FF:000003">
    <property type="entry name" value="DNA mismatch repair endonuclease MutL"/>
    <property type="match status" value="1"/>
</dbReference>
<keyword evidence="8" id="KW-1185">Reference proteome</keyword>
<organism evidence="7 8">
    <name type="scientific">Legionella massiliensis</name>
    <dbReference type="NCBI Taxonomy" id="1034943"/>
    <lineage>
        <taxon>Bacteria</taxon>
        <taxon>Pseudomonadati</taxon>
        <taxon>Pseudomonadota</taxon>
        <taxon>Gammaproteobacteria</taxon>
        <taxon>Legionellales</taxon>
        <taxon>Legionellaceae</taxon>
        <taxon>Legionella</taxon>
    </lineage>
</organism>
<dbReference type="GO" id="GO:0140664">
    <property type="term" value="F:ATP-dependent DNA damage sensor activity"/>
    <property type="evidence" value="ECO:0007669"/>
    <property type="project" value="InterPro"/>
</dbReference>
<dbReference type="GO" id="GO:0016887">
    <property type="term" value="F:ATP hydrolysis activity"/>
    <property type="evidence" value="ECO:0007669"/>
    <property type="project" value="InterPro"/>
</dbReference>
<dbReference type="InterPro" id="IPR037198">
    <property type="entry name" value="MutL_C_sf"/>
</dbReference>
<dbReference type="InterPro" id="IPR014790">
    <property type="entry name" value="MutL_C"/>
</dbReference>
<evidence type="ECO:0000313" key="8">
    <source>
        <dbReference type="Proteomes" id="UP000044071"/>
    </source>
</evidence>
<dbReference type="PANTHER" id="PTHR10073">
    <property type="entry name" value="DNA MISMATCH REPAIR PROTEIN MLH, PMS, MUTL"/>
    <property type="match status" value="1"/>
</dbReference>
<dbReference type="SUPFAM" id="SSF118116">
    <property type="entry name" value="DNA mismatch repair protein MutL"/>
    <property type="match status" value="1"/>
</dbReference>
<keyword evidence="3 5" id="KW-0227">DNA damage</keyword>
<comment type="function">
    <text evidence="5">This protein is involved in the repair of mismatches in DNA. It is required for dam-dependent methyl-directed DNA mismatch repair. May act as a 'molecular matchmaker', a protein that promotes the formation of a stable complex between two or more DNA-binding proteins in an ATP-dependent manner without itself being part of a final effector complex.</text>
</comment>
<protein>
    <recommendedName>
        <fullName evidence="2 5">DNA mismatch repair protein MutL</fullName>
    </recommendedName>
</protein>
<dbReference type="GO" id="GO:0005524">
    <property type="term" value="F:ATP binding"/>
    <property type="evidence" value="ECO:0007669"/>
    <property type="project" value="InterPro"/>
</dbReference>
<dbReference type="HAMAP" id="MF_00149">
    <property type="entry name" value="DNA_mis_repair"/>
    <property type="match status" value="1"/>
</dbReference>
<dbReference type="Pfam" id="PF13589">
    <property type="entry name" value="HATPase_c_3"/>
    <property type="match status" value="1"/>
</dbReference>
<comment type="similarity">
    <text evidence="1 5">Belongs to the DNA mismatch repair MutL/HexB family.</text>
</comment>
<gene>
    <name evidence="5 7" type="primary">mutL</name>
    <name evidence="7" type="ORF">BN59_02181</name>
</gene>
<reference evidence="7 8" key="1">
    <citation type="submission" date="2014-06" db="EMBL/GenBank/DDBJ databases">
        <authorList>
            <person name="Urmite Genomes Urmite Genomes"/>
        </authorList>
    </citation>
    <scope>NUCLEOTIDE SEQUENCE [LARGE SCALE GENOMIC DNA]</scope>
</reference>
<proteinExistence type="inferred from homology"/>
<evidence type="ECO:0000256" key="3">
    <source>
        <dbReference type="ARBA" id="ARBA00022763"/>
    </source>
</evidence>
<dbReference type="InterPro" id="IPR013507">
    <property type="entry name" value="DNA_mismatch_S5_2-like"/>
</dbReference>
<dbReference type="Pfam" id="PF08676">
    <property type="entry name" value="MutL_C"/>
    <property type="match status" value="1"/>
</dbReference>
<dbReference type="GO" id="GO:0030983">
    <property type="term" value="F:mismatched DNA binding"/>
    <property type="evidence" value="ECO:0007669"/>
    <property type="project" value="InterPro"/>
</dbReference>
<evidence type="ECO:0000256" key="5">
    <source>
        <dbReference type="HAMAP-Rule" id="MF_00149"/>
    </source>
</evidence>
<dbReference type="STRING" id="1034943.BN59_02181"/>
<dbReference type="AlphaFoldDB" id="A0A078L1F7"/>
<dbReference type="SMART" id="SM01340">
    <property type="entry name" value="DNA_mis_repair"/>
    <property type="match status" value="1"/>
</dbReference>
<dbReference type="CDD" id="cd03482">
    <property type="entry name" value="MutL_Trans_MutL"/>
    <property type="match status" value="1"/>
</dbReference>
<dbReference type="Gene3D" id="3.30.1370.100">
    <property type="entry name" value="MutL, C-terminal domain, regulatory subdomain"/>
    <property type="match status" value="1"/>
</dbReference>